<dbReference type="PANTHER" id="PTHR45725:SF10">
    <property type="entry name" value="FH2 DOMAIN-CONTAINING PROTEIN"/>
    <property type="match status" value="1"/>
</dbReference>
<dbReference type="SMART" id="SM00498">
    <property type="entry name" value="FH2"/>
    <property type="match status" value="1"/>
</dbReference>
<dbReference type="InterPro" id="IPR001849">
    <property type="entry name" value="PH_domain"/>
</dbReference>
<name>A0A803JST3_XENTR</name>
<gene>
    <name evidence="5 7 8" type="primary">LOC101733308</name>
</gene>
<reference evidence="5" key="1">
    <citation type="journal article" date="2010" name="Science">
        <title>The genome of the Western clawed frog Xenopus tropicalis.</title>
        <authorList>
            <person name="Hellsten U."/>
            <person name="Harland R.M."/>
            <person name="Gilchrist M.J."/>
            <person name="Hendrix D."/>
            <person name="Jurka J."/>
            <person name="Kapitonov V."/>
            <person name="Ovcharenko I."/>
            <person name="Putnam N.H."/>
            <person name="Shu S."/>
            <person name="Taher L."/>
            <person name="Blitz I.L."/>
            <person name="Blumberg B."/>
            <person name="Dichmann D.S."/>
            <person name="Dubchak I."/>
            <person name="Amaya E."/>
            <person name="Detter J.C."/>
            <person name="Fletcher R."/>
            <person name="Gerhard D.S."/>
            <person name="Goodstein D."/>
            <person name="Graves T."/>
            <person name="Grigoriev I.V."/>
            <person name="Grimwood J."/>
            <person name="Kawashima T."/>
            <person name="Lindquist E."/>
            <person name="Lucas S.M."/>
            <person name="Mead P.E."/>
            <person name="Mitros T."/>
            <person name="Ogino H."/>
            <person name="Ohta Y."/>
            <person name="Poliakov A.V."/>
            <person name="Pollet N."/>
            <person name="Robert J."/>
            <person name="Salamov A."/>
            <person name="Sater A.K."/>
            <person name="Schmutz J."/>
            <person name="Terry A."/>
            <person name="Vize P.D."/>
            <person name="Warren W.C."/>
            <person name="Wells D."/>
            <person name="Wills A."/>
            <person name="Wilson R.K."/>
            <person name="Zimmerman L.B."/>
            <person name="Zorn A.M."/>
            <person name="Grainger R."/>
            <person name="Grammer T."/>
            <person name="Khokha M.K."/>
            <person name="Richardson P.M."/>
            <person name="Rokhsar D.S."/>
        </authorList>
    </citation>
    <scope>NUCLEOTIDE SEQUENCE [LARGE SCALE GENOMIC DNA]</scope>
    <source>
        <strain evidence="5">Nigerian</strain>
    </source>
</reference>
<evidence type="ECO:0000313" key="7">
    <source>
        <dbReference type="RefSeq" id="XP_004918788.3"/>
    </source>
</evidence>
<dbReference type="PANTHER" id="PTHR45725">
    <property type="entry name" value="FORMIN HOMOLOGY 2 FAMILY MEMBER"/>
    <property type="match status" value="1"/>
</dbReference>
<dbReference type="InterPro" id="IPR042201">
    <property type="entry name" value="FH2_Formin_sf"/>
</dbReference>
<reference evidence="5" key="2">
    <citation type="submission" date="2021-03" db="UniProtKB">
        <authorList>
            <consortium name="Ensembl"/>
        </authorList>
    </citation>
    <scope>IDENTIFICATION</scope>
</reference>
<evidence type="ECO:0000256" key="2">
    <source>
        <dbReference type="SAM" id="MobiDB-lite"/>
    </source>
</evidence>
<keyword evidence="1" id="KW-0175">Coiled coil</keyword>
<evidence type="ECO:0000313" key="5">
    <source>
        <dbReference type="Ensembl" id="ENSXETP00000111080"/>
    </source>
</evidence>
<dbReference type="Xenbase" id="XB-GENE-29086863">
    <property type="gene designation" value="LOC101733308"/>
</dbReference>
<dbReference type="Ensembl" id="ENSXETT00000114677">
    <property type="protein sequence ID" value="ENSXETP00000111080"/>
    <property type="gene ID" value="ENSXETG00000048914"/>
</dbReference>
<proteinExistence type="predicted"/>
<organism evidence="5">
    <name type="scientific">Xenopus tropicalis</name>
    <name type="common">Western clawed frog</name>
    <name type="synonym">Silurana tropicalis</name>
    <dbReference type="NCBI Taxonomy" id="8364"/>
    <lineage>
        <taxon>Eukaryota</taxon>
        <taxon>Metazoa</taxon>
        <taxon>Chordata</taxon>
        <taxon>Craniata</taxon>
        <taxon>Vertebrata</taxon>
        <taxon>Euteleostomi</taxon>
        <taxon>Amphibia</taxon>
        <taxon>Batrachia</taxon>
        <taxon>Anura</taxon>
        <taxon>Pipoidea</taxon>
        <taxon>Pipidae</taxon>
        <taxon>Xenopodinae</taxon>
        <taxon>Xenopus</taxon>
        <taxon>Silurana</taxon>
    </lineage>
</organism>
<feature type="coiled-coil region" evidence="1">
    <location>
        <begin position="677"/>
        <end position="707"/>
    </location>
</feature>
<dbReference type="InterPro" id="IPR015425">
    <property type="entry name" value="FH2_Formin"/>
</dbReference>
<evidence type="ECO:0000259" key="4">
    <source>
        <dbReference type="PROSITE" id="PS51444"/>
    </source>
</evidence>
<dbReference type="OrthoDB" id="410721at2759"/>
<dbReference type="PROSITE" id="PS51444">
    <property type="entry name" value="FH2"/>
    <property type="match status" value="1"/>
</dbReference>
<dbReference type="InterPro" id="IPR051425">
    <property type="entry name" value="Formin_Homology"/>
</dbReference>
<reference evidence="7" key="3">
    <citation type="submission" date="2025-04" db="UniProtKB">
        <authorList>
            <consortium name="RefSeq"/>
        </authorList>
    </citation>
    <scope>IDENTIFICATION</scope>
    <source>
        <strain evidence="7">Nigerian</strain>
        <tissue evidence="7">Liver and blood</tissue>
    </source>
</reference>
<evidence type="ECO:0000259" key="3">
    <source>
        <dbReference type="PROSITE" id="PS50003"/>
    </source>
</evidence>
<feature type="region of interest" description="Disordered" evidence="2">
    <location>
        <begin position="278"/>
        <end position="297"/>
    </location>
</feature>
<evidence type="ECO:0000313" key="8">
    <source>
        <dbReference type="Xenbase" id="XB-GENE-29086863"/>
    </source>
</evidence>
<feature type="domain" description="PH" evidence="3">
    <location>
        <begin position="171"/>
        <end position="275"/>
    </location>
</feature>
<keyword evidence="6" id="KW-1185">Reference proteome</keyword>
<dbReference type="GeneID" id="101733308"/>
<dbReference type="Pfam" id="PF02181">
    <property type="entry name" value="FH2"/>
    <property type="match status" value="1"/>
</dbReference>
<dbReference type="GeneTree" id="ENSGT00940000165811"/>
<dbReference type="Gene3D" id="2.30.29.30">
    <property type="entry name" value="Pleckstrin-homology domain (PH domain)/Phosphotyrosine-binding domain (PTB)"/>
    <property type="match status" value="1"/>
</dbReference>
<dbReference type="OMA" id="YMLEMCK"/>
<dbReference type="PROSITE" id="PS50003">
    <property type="entry name" value="PH_DOMAIN"/>
    <property type="match status" value="1"/>
</dbReference>
<dbReference type="SMART" id="SM00233">
    <property type="entry name" value="PH"/>
    <property type="match status" value="1"/>
</dbReference>
<dbReference type="Proteomes" id="UP000008143">
    <property type="component" value="Chromosome 10"/>
</dbReference>
<dbReference type="AGR" id="Xenbase:XB-GENE-29086863"/>
<dbReference type="RefSeq" id="XP_004918788.3">
    <property type="nucleotide sequence ID" value="XM_004918731.3"/>
</dbReference>
<dbReference type="InterPro" id="IPR011993">
    <property type="entry name" value="PH-like_dom_sf"/>
</dbReference>
<dbReference type="SUPFAM" id="SSF50729">
    <property type="entry name" value="PH domain-like"/>
    <property type="match status" value="1"/>
</dbReference>
<evidence type="ECO:0000256" key="1">
    <source>
        <dbReference type="SAM" id="Coils"/>
    </source>
</evidence>
<evidence type="ECO:0000313" key="6">
    <source>
        <dbReference type="Proteomes" id="UP000008143"/>
    </source>
</evidence>
<protein>
    <submittedName>
        <fullName evidence="5 7">Formin-H-like</fullName>
    </submittedName>
</protein>
<feature type="domain" description="FH2" evidence="4">
    <location>
        <begin position="366"/>
        <end position="754"/>
    </location>
</feature>
<dbReference type="KEGG" id="xtr:101733308"/>
<sequence>MEKLVMACTNPYLIKQLSQEEIAEIMKKVKNREISVEEAVELTKTEGKVQGEEPKLCNSESPSKQQYNFTVYKFRYRWQKRILQIDFYSEMIFNIEKGTLKKQFPFSQIKACKKTDDLKFVISFYGHQDYELEAACREDKESIMKIMNDIIQRNDQTSHSQSYAKKHAYSDVLLEGILELAEPNSDTWVKNLVKMKKEELIFYSYEQKTEPLKNTLTLSDCHVTPSPNGVSPSFTLKSGGHSYMFRIPLNKHTQDPENRIKERDDWVALLQKQCAQSQQCPAHQEEPPSDAGHLTNNHTEPLLYQELHIYSQVKRGPRDCNETNIYNELSFRSTSPNKEVLSPSAGFLIPPSRPAPPPPPPPILFPSVQRDIIKKTKAFHWDVVPNDKIKHSMWSQAASDPKILDTQRIMFQFQTQDKPVATDMSLDNLKNQQIILNVKVAHNFSIVLKGFNMEPWQLKDKLLIIHERDGGLSDENLTNLRRYIPTLKDKNTYLALKSPPSELHIVDQFMLEMCKIPDLGPKLDVLLAIREVPMYMKDIHPLLCHKIQACQQLLKSQSFSQVLKYILAIGNFLNENAGKESAKGFRLSSLLKMSHLMSKEKRFTLTHALVEQILLQEPDLASFSQELTEFEAVPGASVKGLTAEVDVTAKELEKINQYRKTFKSKLQKGAANETQFLKDLTNILKVYQAQQEELSKKSCELKKLYSEVLQKFGEEDDQDSQELFGWVSSFIKEFKNAHSAVRSAQMIPTAAPSH</sequence>
<dbReference type="Gene3D" id="1.20.58.2220">
    <property type="entry name" value="Formin, FH2 domain"/>
    <property type="match status" value="1"/>
</dbReference>
<accession>A0A803JST3</accession>
<dbReference type="SUPFAM" id="SSF101447">
    <property type="entry name" value="Formin homology 2 domain (FH2 domain)"/>
    <property type="match status" value="1"/>
</dbReference>
<dbReference type="AlphaFoldDB" id="A0A803JST3"/>